<evidence type="ECO:0000313" key="2">
    <source>
        <dbReference type="EMBL" id="TKR77474.1"/>
    </source>
</evidence>
<reference evidence="2 3" key="2">
    <citation type="journal article" date="2019" name="G3 (Bethesda)">
        <title>Hybrid Assembly of the Genome of the Entomopathogenic Nematode Steinernema carpocapsae Identifies the X-Chromosome.</title>
        <authorList>
            <person name="Serra L."/>
            <person name="Macchietto M."/>
            <person name="Macias-Munoz A."/>
            <person name="McGill C.J."/>
            <person name="Rodriguez I.M."/>
            <person name="Rodriguez B."/>
            <person name="Murad R."/>
            <person name="Mortazavi A."/>
        </authorList>
    </citation>
    <scope>NUCLEOTIDE SEQUENCE [LARGE SCALE GENOMIC DNA]</scope>
    <source>
        <strain evidence="2 3">ALL</strain>
    </source>
</reference>
<proteinExistence type="predicted"/>
<sequence length="116" mass="13310">MAILRCLLLLPVLSIAYSLPMGEKVIQSSRYGCGQSRGCSLVISALRNPRHLSAWNTDAWNKAIGQLQAYQALFSSEDTPYEHEKRSIVDVEMPHLKATDSFGYDPYYWMLEQRRR</sequence>
<keyword evidence="3" id="KW-1185">Reference proteome</keyword>
<dbReference type="Proteomes" id="UP000298663">
    <property type="component" value="Unassembled WGS sequence"/>
</dbReference>
<dbReference type="OrthoDB" id="5843096at2759"/>
<organism evidence="2 3">
    <name type="scientific">Steinernema carpocapsae</name>
    <name type="common">Entomopathogenic nematode</name>
    <dbReference type="NCBI Taxonomy" id="34508"/>
    <lineage>
        <taxon>Eukaryota</taxon>
        <taxon>Metazoa</taxon>
        <taxon>Ecdysozoa</taxon>
        <taxon>Nematoda</taxon>
        <taxon>Chromadorea</taxon>
        <taxon>Rhabditida</taxon>
        <taxon>Tylenchina</taxon>
        <taxon>Panagrolaimomorpha</taxon>
        <taxon>Strongyloidoidea</taxon>
        <taxon>Steinernematidae</taxon>
        <taxon>Steinernema</taxon>
    </lineage>
</organism>
<name>A0A4U5N548_STECR</name>
<feature type="signal peptide" evidence="1">
    <location>
        <begin position="1"/>
        <end position="18"/>
    </location>
</feature>
<dbReference type="EMBL" id="AZBU02000005">
    <property type="protein sequence ID" value="TKR77474.1"/>
    <property type="molecule type" value="Genomic_DNA"/>
</dbReference>
<feature type="chain" id="PRO_5020231064" evidence="1">
    <location>
        <begin position="19"/>
        <end position="116"/>
    </location>
</feature>
<keyword evidence="1" id="KW-0732">Signal</keyword>
<gene>
    <name evidence="2" type="ORF">L596_018444</name>
</gene>
<reference evidence="2 3" key="1">
    <citation type="journal article" date="2015" name="Genome Biol.">
        <title>Comparative genomics of Steinernema reveals deeply conserved gene regulatory networks.</title>
        <authorList>
            <person name="Dillman A.R."/>
            <person name="Macchietto M."/>
            <person name="Porter C.F."/>
            <person name="Rogers A."/>
            <person name="Williams B."/>
            <person name="Antoshechkin I."/>
            <person name="Lee M.M."/>
            <person name="Goodwin Z."/>
            <person name="Lu X."/>
            <person name="Lewis E.E."/>
            <person name="Goodrich-Blair H."/>
            <person name="Stock S.P."/>
            <person name="Adams B.J."/>
            <person name="Sternberg P.W."/>
            <person name="Mortazavi A."/>
        </authorList>
    </citation>
    <scope>NUCLEOTIDE SEQUENCE [LARGE SCALE GENOMIC DNA]</scope>
    <source>
        <strain evidence="2 3">ALL</strain>
    </source>
</reference>
<evidence type="ECO:0000256" key="1">
    <source>
        <dbReference type="SAM" id="SignalP"/>
    </source>
</evidence>
<accession>A0A4U5N548</accession>
<protein>
    <submittedName>
        <fullName evidence="2">Uncharacterized protein</fullName>
    </submittedName>
</protein>
<evidence type="ECO:0000313" key="3">
    <source>
        <dbReference type="Proteomes" id="UP000298663"/>
    </source>
</evidence>
<dbReference type="AlphaFoldDB" id="A0A4U5N548"/>
<comment type="caution">
    <text evidence="2">The sequence shown here is derived from an EMBL/GenBank/DDBJ whole genome shotgun (WGS) entry which is preliminary data.</text>
</comment>